<accession>A0A1R1PSA6</accession>
<feature type="compositionally biased region" description="Polar residues" evidence="1">
    <location>
        <begin position="628"/>
        <end position="641"/>
    </location>
</feature>
<evidence type="ECO:0000259" key="2">
    <source>
        <dbReference type="Pfam" id="PF01433"/>
    </source>
</evidence>
<feature type="region of interest" description="Disordered" evidence="1">
    <location>
        <begin position="548"/>
        <end position="669"/>
    </location>
</feature>
<name>A0A1R1PSA6_ZANCU</name>
<sequence length="669" mass="75604">MWLKNGFATYFESLWQGKNDEKDEFDFHMVMAAKRYTEECTAYQRPLAFNKYSSSAQLHDYHGYEGAAWRVHMLERRLGKNVFWSSVKRFLVDNRGTLVDTAMFKRGLEAASGKSLDRFFDEFVYGVGYPRIRCHLQYQPSKGLVQITLDQSSDRIRDYPIVWFGFDIEIELVDSSGGCHREILSFDQNTRALAVIQLPEGTRPSHISIDPNLNMLFTLEFNPGFDLLLNMAERARDVRSRIFAYETAIKSGYPNLLQAVKMRLRNESHYGVRMFAGKSLAKLHSREAHELLSELISTETHPIALAHLFSYCSSISSICLLHSIQSKILDPSLGLHSLSNAYNALGNQKQFDGFDTFSNLLSQRIQTLYTHPLVRRGLFVGISKVPGENQSLGFILDRLENSGLECTRVLPSVINAISLSARTSCSDNRLYTRALELLGSFCFHNDDCIRWAAFDALFQLQAFDKYWLMETAKRRHFSEQLHPMLNSGMLSLLIPQSQQDISALNSMSTLNPLHTVINDLKNKVWDLEVRLEQHNAILNADSESKLNQLRHQSPALSRTIPSNAPIPRPIPTSPSTSASASPSARTSTLTKPKTPSQSQSQSQSQFYQKQSIGHSSSPIPIPMPSPSTKPQVSSNEKNFGNDSLFCFPKSGTQPSKIQVPPSSLKQRRF</sequence>
<dbReference type="InterPro" id="IPR016024">
    <property type="entry name" value="ARM-type_fold"/>
</dbReference>
<dbReference type="GO" id="GO:0008237">
    <property type="term" value="F:metallopeptidase activity"/>
    <property type="evidence" value="ECO:0007669"/>
    <property type="project" value="InterPro"/>
</dbReference>
<dbReference type="InterPro" id="IPR027268">
    <property type="entry name" value="Peptidase_M4/M1_CTD_sf"/>
</dbReference>
<keyword evidence="4" id="KW-1185">Reference proteome</keyword>
<dbReference type="OrthoDB" id="5555719at2759"/>
<feature type="compositionally biased region" description="Polar residues" evidence="1">
    <location>
        <begin position="650"/>
        <end position="669"/>
    </location>
</feature>
<feature type="domain" description="Peptidase M1 membrane alanine aminopeptidase" evidence="2">
    <location>
        <begin position="1"/>
        <end position="123"/>
    </location>
</feature>
<organism evidence="3 4">
    <name type="scientific">Zancudomyces culisetae</name>
    <name type="common">Gut fungus</name>
    <name type="synonym">Smittium culisetae</name>
    <dbReference type="NCBI Taxonomy" id="1213189"/>
    <lineage>
        <taxon>Eukaryota</taxon>
        <taxon>Fungi</taxon>
        <taxon>Fungi incertae sedis</taxon>
        <taxon>Zoopagomycota</taxon>
        <taxon>Kickxellomycotina</taxon>
        <taxon>Harpellomycetes</taxon>
        <taxon>Harpellales</taxon>
        <taxon>Legeriomycetaceae</taxon>
        <taxon>Zancudomyces</taxon>
    </lineage>
</organism>
<proteinExistence type="predicted"/>
<dbReference type="Gene3D" id="1.10.390.10">
    <property type="entry name" value="Neutral Protease Domain 2"/>
    <property type="match status" value="1"/>
</dbReference>
<dbReference type="AlphaFoldDB" id="A0A1R1PSA6"/>
<feature type="compositionally biased region" description="Low complexity" evidence="1">
    <location>
        <begin position="596"/>
        <end position="618"/>
    </location>
</feature>
<dbReference type="SUPFAM" id="SSF48371">
    <property type="entry name" value="ARM repeat"/>
    <property type="match status" value="1"/>
</dbReference>
<dbReference type="Proteomes" id="UP000188320">
    <property type="component" value="Unassembled WGS sequence"/>
</dbReference>
<reference evidence="4" key="1">
    <citation type="submission" date="2017-01" db="EMBL/GenBank/DDBJ databases">
        <authorList>
            <person name="Wang Y."/>
            <person name="White M."/>
            <person name="Kvist S."/>
            <person name="Moncalvo J.-M."/>
        </authorList>
    </citation>
    <scope>NUCLEOTIDE SEQUENCE [LARGE SCALE GENOMIC DNA]</scope>
    <source>
        <strain evidence="4">COL-18-3</strain>
    </source>
</reference>
<protein>
    <recommendedName>
        <fullName evidence="2">Peptidase M1 membrane alanine aminopeptidase domain-containing protein</fullName>
    </recommendedName>
</protein>
<dbReference type="GO" id="GO:0008270">
    <property type="term" value="F:zinc ion binding"/>
    <property type="evidence" value="ECO:0007669"/>
    <property type="project" value="InterPro"/>
</dbReference>
<feature type="compositionally biased region" description="Polar residues" evidence="1">
    <location>
        <begin position="548"/>
        <end position="562"/>
    </location>
</feature>
<comment type="caution">
    <text evidence="3">The sequence shown here is derived from an EMBL/GenBank/DDBJ whole genome shotgun (WGS) entry which is preliminary data.</text>
</comment>
<dbReference type="EMBL" id="LSSK01000299">
    <property type="protein sequence ID" value="OMH83834.1"/>
    <property type="molecule type" value="Genomic_DNA"/>
</dbReference>
<evidence type="ECO:0000256" key="1">
    <source>
        <dbReference type="SAM" id="MobiDB-lite"/>
    </source>
</evidence>
<feature type="compositionally biased region" description="Low complexity" evidence="1">
    <location>
        <begin position="573"/>
        <end position="588"/>
    </location>
</feature>
<dbReference type="InterPro" id="IPR014782">
    <property type="entry name" value="Peptidase_M1_dom"/>
</dbReference>
<evidence type="ECO:0000313" key="3">
    <source>
        <dbReference type="EMBL" id="OMH83834.1"/>
    </source>
</evidence>
<dbReference type="SUPFAM" id="SSF55486">
    <property type="entry name" value="Metalloproteases ('zincins'), catalytic domain"/>
    <property type="match status" value="1"/>
</dbReference>
<dbReference type="Pfam" id="PF01433">
    <property type="entry name" value="Peptidase_M1"/>
    <property type="match status" value="1"/>
</dbReference>
<evidence type="ECO:0000313" key="4">
    <source>
        <dbReference type="Proteomes" id="UP000188320"/>
    </source>
</evidence>
<gene>
    <name evidence="3" type="ORF">AX774_g2644</name>
</gene>